<feature type="domain" description="Gfo/Idh/MocA-like oxidoreductase N-terminal" evidence="2">
    <location>
        <begin position="2"/>
        <end position="117"/>
    </location>
</feature>
<dbReference type="GO" id="GO:0000166">
    <property type="term" value="F:nucleotide binding"/>
    <property type="evidence" value="ECO:0007669"/>
    <property type="project" value="InterPro"/>
</dbReference>
<keyword evidence="1" id="KW-0560">Oxidoreductase</keyword>
<dbReference type="Pfam" id="PF01408">
    <property type="entry name" value="GFO_IDH_MocA"/>
    <property type="match status" value="1"/>
</dbReference>
<evidence type="ECO:0008006" key="5">
    <source>
        <dbReference type="Google" id="ProtNLM"/>
    </source>
</evidence>
<dbReference type="Pfam" id="PF22725">
    <property type="entry name" value="GFO_IDH_MocA_C3"/>
    <property type="match status" value="1"/>
</dbReference>
<dbReference type="InterPro" id="IPR036291">
    <property type="entry name" value="NAD(P)-bd_dom_sf"/>
</dbReference>
<evidence type="ECO:0000259" key="2">
    <source>
        <dbReference type="Pfam" id="PF01408"/>
    </source>
</evidence>
<accession>A0A382EXF6</accession>
<dbReference type="EMBL" id="UINC01046454">
    <property type="protein sequence ID" value="SVB54497.1"/>
    <property type="molecule type" value="Genomic_DNA"/>
</dbReference>
<feature type="domain" description="GFO/IDH/MocA-like oxidoreductase" evidence="3">
    <location>
        <begin position="128"/>
        <end position="285"/>
    </location>
</feature>
<dbReference type="InterPro" id="IPR055170">
    <property type="entry name" value="GFO_IDH_MocA-like_dom"/>
</dbReference>
<dbReference type="Gene3D" id="3.40.50.720">
    <property type="entry name" value="NAD(P)-binding Rossmann-like Domain"/>
    <property type="match status" value="1"/>
</dbReference>
<dbReference type="SUPFAM" id="SSF51735">
    <property type="entry name" value="NAD(P)-binding Rossmann-fold domains"/>
    <property type="match status" value="1"/>
</dbReference>
<dbReference type="InterPro" id="IPR050463">
    <property type="entry name" value="Gfo/Idh/MocA_oxidrdct_glycsds"/>
</dbReference>
<dbReference type="InterPro" id="IPR000683">
    <property type="entry name" value="Gfo/Idh/MocA-like_OxRdtase_N"/>
</dbReference>
<sequence length="373" mass="42004">LLRVGIVGAGWAAEGHAFAYDRCAETITVAICNRTQSTAEKVAQRYQIPNIFSDYQQMFQENLDIVAITTPAHTHCQIAVDALNAGAHVICEKPMTLNAEEALKMYQVANKKNLKTAIAFNWRYTPEFMHLKKLIDDGHIGEVQEIHAHWLRGLPKEVAVGWFTRLEQGGGFLANGGAHEIDRVRCLLGCEPKRVCGKTMHTLKHGYVVPDTNYFLDRLAWRPGKDEPLDNYQTEEITADMGYYFLADFGNSESNKNETMAVFRSGSARGRGPRSIEVFGNNGSLVLEDNQLLGCPLDKQEFEPIYLPVNSSDLASNQLELLNYLWTEMVEDFIRSIRQVETSVPTFYDGLKGQQVIDAVRLSGRENKWIQLT</sequence>
<dbReference type="SUPFAM" id="SSF55347">
    <property type="entry name" value="Glyceraldehyde-3-phosphate dehydrogenase-like, C-terminal domain"/>
    <property type="match status" value="1"/>
</dbReference>
<dbReference type="PANTHER" id="PTHR43818">
    <property type="entry name" value="BCDNA.GH03377"/>
    <property type="match status" value="1"/>
</dbReference>
<feature type="non-terminal residue" evidence="4">
    <location>
        <position position="1"/>
    </location>
</feature>
<dbReference type="Gene3D" id="3.30.360.10">
    <property type="entry name" value="Dihydrodipicolinate Reductase, domain 2"/>
    <property type="match status" value="1"/>
</dbReference>
<evidence type="ECO:0000313" key="4">
    <source>
        <dbReference type="EMBL" id="SVB54497.1"/>
    </source>
</evidence>
<reference evidence="4" key="1">
    <citation type="submission" date="2018-05" db="EMBL/GenBank/DDBJ databases">
        <authorList>
            <person name="Lanie J.A."/>
            <person name="Ng W.-L."/>
            <person name="Kazmierczak K.M."/>
            <person name="Andrzejewski T.M."/>
            <person name="Davidsen T.M."/>
            <person name="Wayne K.J."/>
            <person name="Tettelin H."/>
            <person name="Glass J.I."/>
            <person name="Rusch D."/>
            <person name="Podicherti R."/>
            <person name="Tsui H.-C.T."/>
            <person name="Winkler M.E."/>
        </authorList>
    </citation>
    <scope>NUCLEOTIDE SEQUENCE</scope>
</reference>
<gene>
    <name evidence="4" type="ORF">METZ01_LOCUS207351</name>
</gene>
<name>A0A382EXF6_9ZZZZ</name>
<dbReference type="PANTHER" id="PTHR43818:SF11">
    <property type="entry name" value="BCDNA.GH03377"/>
    <property type="match status" value="1"/>
</dbReference>
<protein>
    <recommendedName>
        <fullName evidence="5">Gfo/Idh/MocA-like oxidoreductase N-terminal domain-containing protein</fullName>
    </recommendedName>
</protein>
<evidence type="ECO:0000256" key="1">
    <source>
        <dbReference type="ARBA" id="ARBA00023002"/>
    </source>
</evidence>
<organism evidence="4">
    <name type="scientific">marine metagenome</name>
    <dbReference type="NCBI Taxonomy" id="408172"/>
    <lineage>
        <taxon>unclassified sequences</taxon>
        <taxon>metagenomes</taxon>
        <taxon>ecological metagenomes</taxon>
    </lineage>
</organism>
<dbReference type="AlphaFoldDB" id="A0A382EXF6"/>
<evidence type="ECO:0000259" key="3">
    <source>
        <dbReference type="Pfam" id="PF22725"/>
    </source>
</evidence>
<proteinExistence type="predicted"/>
<dbReference type="GO" id="GO:0016491">
    <property type="term" value="F:oxidoreductase activity"/>
    <property type="evidence" value="ECO:0007669"/>
    <property type="project" value="UniProtKB-KW"/>
</dbReference>